<organism evidence="1 2">
    <name type="scientific">Catharanthus roseus</name>
    <name type="common">Madagascar periwinkle</name>
    <name type="synonym">Vinca rosea</name>
    <dbReference type="NCBI Taxonomy" id="4058"/>
    <lineage>
        <taxon>Eukaryota</taxon>
        <taxon>Viridiplantae</taxon>
        <taxon>Streptophyta</taxon>
        <taxon>Embryophyta</taxon>
        <taxon>Tracheophyta</taxon>
        <taxon>Spermatophyta</taxon>
        <taxon>Magnoliopsida</taxon>
        <taxon>eudicotyledons</taxon>
        <taxon>Gunneridae</taxon>
        <taxon>Pentapetalae</taxon>
        <taxon>asterids</taxon>
        <taxon>lamiids</taxon>
        <taxon>Gentianales</taxon>
        <taxon>Apocynaceae</taxon>
        <taxon>Rauvolfioideae</taxon>
        <taxon>Vinceae</taxon>
        <taxon>Catharanthinae</taxon>
        <taxon>Catharanthus</taxon>
    </lineage>
</organism>
<sequence length="187" mass="21148">MAHPSHRWKYREGTLMEGPSRTTSLSSYSLMEIVPEREPVPMIDLSDSESVKGLIAQEVEFGASIKEDPSEVESESDAEMIPEPEGVAPADAEGTGTFTVGGSPWSVSPICGYCLWREQRAEDASQQVVQLREEISRMDDLFYAAYQARRQETARATMLKRELAQMWEAHAAREREREISKLIHERD</sequence>
<accession>A0ACC0AVP6</accession>
<keyword evidence="2" id="KW-1185">Reference proteome</keyword>
<gene>
    <name evidence="1" type="ORF">M9H77_22864</name>
</gene>
<dbReference type="EMBL" id="CM044705">
    <property type="protein sequence ID" value="KAI5663541.1"/>
    <property type="molecule type" value="Genomic_DNA"/>
</dbReference>
<protein>
    <submittedName>
        <fullName evidence="1">Uncharacterized protein</fullName>
    </submittedName>
</protein>
<proteinExistence type="predicted"/>
<reference evidence="2" key="1">
    <citation type="journal article" date="2023" name="Nat. Plants">
        <title>Single-cell RNA sequencing provides a high-resolution roadmap for understanding the multicellular compartmentation of specialized metabolism.</title>
        <authorList>
            <person name="Sun S."/>
            <person name="Shen X."/>
            <person name="Li Y."/>
            <person name="Li Y."/>
            <person name="Wang S."/>
            <person name="Li R."/>
            <person name="Zhang H."/>
            <person name="Shen G."/>
            <person name="Guo B."/>
            <person name="Wei J."/>
            <person name="Xu J."/>
            <person name="St-Pierre B."/>
            <person name="Chen S."/>
            <person name="Sun C."/>
        </authorList>
    </citation>
    <scope>NUCLEOTIDE SEQUENCE [LARGE SCALE GENOMIC DNA]</scope>
</reference>
<dbReference type="Proteomes" id="UP001060085">
    <property type="component" value="Linkage Group LG05"/>
</dbReference>
<name>A0ACC0AVP6_CATRO</name>
<evidence type="ECO:0000313" key="2">
    <source>
        <dbReference type="Proteomes" id="UP001060085"/>
    </source>
</evidence>
<comment type="caution">
    <text evidence="1">The sequence shown here is derived from an EMBL/GenBank/DDBJ whole genome shotgun (WGS) entry which is preliminary data.</text>
</comment>
<evidence type="ECO:0000313" key="1">
    <source>
        <dbReference type="EMBL" id="KAI5663541.1"/>
    </source>
</evidence>